<name>G5JDZ1_CROWT</name>
<dbReference type="RefSeq" id="WP_007308621.1">
    <property type="nucleotide sequence ID" value="NZ_AESD01000890.1"/>
</dbReference>
<evidence type="ECO:0000256" key="2">
    <source>
        <dbReference type="SAM" id="MobiDB-lite"/>
    </source>
</evidence>
<evidence type="ECO:0000256" key="1">
    <source>
        <dbReference type="ARBA" id="ARBA00023004"/>
    </source>
</evidence>
<dbReference type="AlphaFoldDB" id="G5JDZ1"/>
<organism evidence="4 5">
    <name type="scientific">Crocosphaera watsonii WH 0003</name>
    <dbReference type="NCBI Taxonomy" id="423471"/>
    <lineage>
        <taxon>Bacteria</taxon>
        <taxon>Bacillati</taxon>
        <taxon>Cyanobacteriota</taxon>
        <taxon>Cyanophyceae</taxon>
        <taxon>Oscillatoriophycideae</taxon>
        <taxon>Chroococcales</taxon>
        <taxon>Aphanothecaceae</taxon>
        <taxon>Crocosphaera</taxon>
    </lineage>
</organism>
<dbReference type="PANTHER" id="PTHR42954:SF2">
    <property type="entry name" value="FE(2+) TRANSPORT PROTEIN A"/>
    <property type="match status" value="1"/>
</dbReference>
<dbReference type="Pfam" id="PF04023">
    <property type="entry name" value="FeoA"/>
    <property type="match status" value="2"/>
</dbReference>
<proteinExistence type="predicted"/>
<feature type="domain" description="Ferrous iron transporter FeoA-like" evidence="3">
    <location>
        <begin position="47"/>
        <end position="117"/>
    </location>
</feature>
<feature type="region of interest" description="Disordered" evidence="2">
    <location>
        <begin position="1"/>
        <end position="49"/>
    </location>
</feature>
<dbReference type="InterPro" id="IPR038157">
    <property type="entry name" value="FeoA_core_dom"/>
</dbReference>
<feature type="domain" description="Ferrous iron transporter FeoA-like" evidence="3">
    <location>
        <begin position="132"/>
        <end position="205"/>
    </location>
</feature>
<accession>G5JDZ1</accession>
<dbReference type="PANTHER" id="PTHR42954">
    <property type="entry name" value="FE(2+) TRANSPORT PROTEIN A"/>
    <property type="match status" value="1"/>
</dbReference>
<evidence type="ECO:0000259" key="3">
    <source>
        <dbReference type="SMART" id="SM00899"/>
    </source>
</evidence>
<evidence type="ECO:0000313" key="4">
    <source>
        <dbReference type="EMBL" id="EHJ09594.1"/>
    </source>
</evidence>
<dbReference type="SUPFAM" id="SSF50037">
    <property type="entry name" value="C-terminal domain of transcriptional repressors"/>
    <property type="match status" value="2"/>
</dbReference>
<dbReference type="PATRIC" id="fig|423471.3.peg.5263"/>
<dbReference type="GO" id="GO:0046914">
    <property type="term" value="F:transition metal ion binding"/>
    <property type="evidence" value="ECO:0007669"/>
    <property type="project" value="InterPro"/>
</dbReference>
<protein>
    <submittedName>
        <fullName evidence="4">Putative ferrous iron transport protein A</fullName>
    </submittedName>
</protein>
<dbReference type="InterPro" id="IPR008988">
    <property type="entry name" value="Transcriptional_repressor_C"/>
</dbReference>
<comment type="caution">
    <text evidence="4">The sequence shown here is derived from an EMBL/GenBank/DDBJ whole genome shotgun (WGS) entry which is preliminary data.</text>
</comment>
<gene>
    <name evidence="4" type="ORF">CWATWH0003_5630</name>
</gene>
<dbReference type="Proteomes" id="UP000003477">
    <property type="component" value="Unassembled WGS sequence"/>
</dbReference>
<reference evidence="4 5" key="1">
    <citation type="journal article" date="2011" name="Front. Microbiol.">
        <title>Two Strains of Crocosphaera watsonii with Highly Conserved Genomes are Distinguished by Strain-Specific Features.</title>
        <authorList>
            <person name="Bench S.R."/>
            <person name="Ilikchyan I.N."/>
            <person name="Tripp H.J."/>
            <person name="Zehr J.P."/>
        </authorList>
    </citation>
    <scope>NUCLEOTIDE SEQUENCE [LARGE SCALE GENOMIC DNA]</scope>
    <source>
        <strain evidence="4 5">WH 0003</strain>
    </source>
</reference>
<keyword evidence="1" id="KW-0408">Iron</keyword>
<sequence>MDWKVNDNSDPPPRRRKGWKFTFFGDSNEGEKENTELPETSKNSEHYPLSQTHVGQSVWIVGFVGHGGMNRLLGMGLTPGTQVKVVSAQPGGSVLVAIQDNRIGVGAGMAQKILVSNEPLSQGKTMNTETQTLLREMPKGSKGRVVAYNQVKRGYKKKLLSMGMTPGVEFSIIRVAPLGDPVEILVRDFHLSLRKDEADALVVEKL</sequence>
<evidence type="ECO:0000313" key="5">
    <source>
        <dbReference type="Proteomes" id="UP000003477"/>
    </source>
</evidence>
<dbReference type="EMBL" id="AESD01000890">
    <property type="protein sequence ID" value="EHJ09594.1"/>
    <property type="molecule type" value="Genomic_DNA"/>
</dbReference>
<dbReference type="SMART" id="SM00899">
    <property type="entry name" value="FeoA"/>
    <property type="match status" value="2"/>
</dbReference>
<dbReference type="GeneID" id="88768914"/>
<dbReference type="InterPro" id="IPR007167">
    <property type="entry name" value="Fe-transptr_FeoA-like"/>
</dbReference>
<dbReference type="InterPro" id="IPR052713">
    <property type="entry name" value="FeoA"/>
</dbReference>
<dbReference type="Gene3D" id="2.30.30.90">
    <property type="match status" value="2"/>
</dbReference>